<proteinExistence type="predicted"/>
<evidence type="ECO:0000313" key="4">
    <source>
        <dbReference type="Proteomes" id="UP001165122"/>
    </source>
</evidence>
<feature type="transmembrane region" description="Helical" evidence="2">
    <location>
        <begin position="442"/>
        <end position="461"/>
    </location>
</feature>
<accession>A0A9W7CHF2</accession>
<feature type="transmembrane region" description="Helical" evidence="2">
    <location>
        <begin position="520"/>
        <end position="550"/>
    </location>
</feature>
<feature type="compositionally biased region" description="Low complexity" evidence="1">
    <location>
        <begin position="358"/>
        <end position="370"/>
    </location>
</feature>
<feature type="transmembrane region" description="Helical" evidence="2">
    <location>
        <begin position="124"/>
        <end position="143"/>
    </location>
</feature>
<gene>
    <name evidence="3" type="ORF">TrLO_g13939</name>
</gene>
<feature type="region of interest" description="Disordered" evidence="1">
    <location>
        <begin position="358"/>
        <end position="399"/>
    </location>
</feature>
<dbReference type="AlphaFoldDB" id="A0A9W7CHF2"/>
<organism evidence="3 4">
    <name type="scientific">Triparma laevis f. longispina</name>
    <dbReference type="NCBI Taxonomy" id="1714387"/>
    <lineage>
        <taxon>Eukaryota</taxon>
        <taxon>Sar</taxon>
        <taxon>Stramenopiles</taxon>
        <taxon>Ochrophyta</taxon>
        <taxon>Bolidophyceae</taxon>
        <taxon>Parmales</taxon>
        <taxon>Triparmaceae</taxon>
        <taxon>Triparma</taxon>
    </lineage>
</organism>
<comment type="caution">
    <text evidence="3">The sequence shown here is derived from an EMBL/GenBank/DDBJ whole genome shotgun (WGS) entry which is preliminary data.</text>
</comment>
<evidence type="ECO:0000256" key="2">
    <source>
        <dbReference type="SAM" id="Phobius"/>
    </source>
</evidence>
<name>A0A9W7CHF2_9STRA</name>
<reference evidence="4" key="1">
    <citation type="journal article" date="2023" name="Commun. Biol.">
        <title>Genome analysis of Parmales, the sister group of diatoms, reveals the evolutionary specialization of diatoms from phago-mixotrophs to photoautotrophs.</title>
        <authorList>
            <person name="Ban H."/>
            <person name="Sato S."/>
            <person name="Yoshikawa S."/>
            <person name="Yamada K."/>
            <person name="Nakamura Y."/>
            <person name="Ichinomiya M."/>
            <person name="Sato N."/>
            <person name="Blanc-Mathieu R."/>
            <person name="Endo H."/>
            <person name="Kuwata A."/>
            <person name="Ogata H."/>
        </authorList>
    </citation>
    <scope>NUCLEOTIDE SEQUENCE [LARGE SCALE GENOMIC DNA]</scope>
    <source>
        <strain evidence="4">NIES 3700</strain>
    </source>
</reference>
<keyword evidence="2" id="KW-0812">Transmembrane</keyword>
<dbReference type="OrthoDB" id="10444694at2759"/>
<feature type="transmembrane region" description="Helical" evidence="2">
    <location>
        <begin position="272"/>
        <end position="289"/>
    </location>
</feature>
<keyword evidence="2" id="KW-1133">Transmembrane helix</keyword>
<dbReference type="Proteomes" id="UP001165122">
    <property type="component" value="Unassembled WGS sequence"/>
</dbReference>
<evidence type="ECO:0000256" key="1">
    <source>
        <dbReference type="SAM" id="MobiDB-lite"/>
    </source>
</evidence>
<feature type="transmembrane region" description="Helical" evidence="2">
    <location>
        <begin position="164"/>
        <end position="192"/>
    </location>
</feature>
<feature type="compositionally biased region" description="Basic and acidic residues" evidence="1">
    <location>
        <begin position="380"/>
        <end position="392"/>
    </location>
</feature>
<evidence type="ECO:0000313" key="3">
    <source>
        <dbReference type="EMBL" id="GMI04724.1"/>
    </source>
</evidence>
<keyword evidence="2" id="KW-0472">Membrane</keyword>
<dbReference type="EMBL" id="BRXW01000077">
    <property type="protein sequence ID" value="GMI04724.1"/>
    <property type="molecule type" value="Genomic_DNA"/>
</dbReference>
<feature type="transmembrane region" description="Helical" evidence="2">
    <location>
        <begin position="295"/>
        <end position="321"/>
    </location>
</feature>
<feature type="transmembrane region" description="Helical" evidence="2">
    <location>
        <begin position="63"/>
        <end position="85"/>
    </location>
</feature>
<feature type="transmembrane region" description="Helical" evidence="2">
    <location>
        <begin position="97"/>
        <end position="118"/>
    </location>
</feature>
<protein>
    <submittedName>
        <fullName evidence="3">Uncharacterized protein</fullName>
    </submittedName>
</protein>
<sequence>MSAAEAAGRAKKYVLSSLFALVFYVLAAFFYNKLYVILLPLGGGDENTLREALGGGDELSKRVAVPIVFVYMFNLFAVWFVSWWFEGLRGIKPLVEIVIKPFGMSSTLSMVYLLVLVLTKTVMGLHILAIIAVAFQGFGYGGAKKLIESSPTLQSTLKTRLKKIAFCHFVACVWTSMILMSCAILSVYPYLFWKQNATEEDENYGGLTGSPALNSIILGCLFGVAKSTMVTLFVFVAAPLCAKVLKIVRNGGGEEIDEEAGKEIVQWCELTILRFTKGVFSSLVLIPLICLHDYVGFLLALMSSFAISIAMGEVVLYWWVVKSGVKTSAVKKMNSSRIRFNSAAKKAGSFIVGRFLSSGQKGSSINSSSSVLPAGEEEVGEVKEEGNLKPDEENLPYEENLPDEEHNERVKSFSSVIQTLRNDDEWLRRIDLLREHMFCDQLNVISNGLIILVILLFPSHFKLVSHQSDKLDSLLFSESSYSITWCFARIGTLLLVEQVEYKMLFFRLRRVYRRFQGFRTIIISPLGYLQIASVPSLAMVVLFLLFPAFWL</sequence>
<keyword evidence="4" id="KW-1185">Reference proteome</keyword>
<feature type="transmembrane region" description="Helical" evidence="2">
    <location>
        <begin position="481"/>
        <end position="499"/>
    </location>
</feature>
<feature type="transmembrane region" description="Helical" evidence="2">
    <location>
        <begin position="212"/>
        <end position="240"/>
    </location>
</feature>
<feature type="transmembrane region" description="Helical" evidence="2">
    <location>
        <begin position="12"/>
        <end position="31"/>
    </location>
</feature>